<comment type="caution">
    <text evidence="2">The sequence shown here is derived from an EMBL/GenBank/DDBJ whole genome shotgun (WGS) entry which is preliminary data.</text>
</comment>
<feature type="transmembrane region" description="Helical" evidence="1">
    <location>
        <begin position="137"/>
        <end position="154"/>
    </location>
</feature>
<accession>A0A812BW69</accession>
<gene>
    <name evidence="2" type="ORF">SPHA_24660</name>
</gene>
<organism evidence="2 3">
    <name type="scientific">Acanthosepion pharaonis</name>
    <name type="common">Pharaoh cuttlefish</name>
    <name type="synonym">Sepia pharaonis</name>
    <dbReference type="NCBI Taxonomy" id="158019"/>
    <lineage>
        <taxon>Eukaryota</taxon>
        <taxon>Metazoa</taxon>
        <taxon>Spiralia</taxon>
        <taxon>Lophotrochozoa</taxon>
        <taxon>Mollusca</taxon>
        <taxon>Cephalopoda</taxon>
        <taxon>Coleoidea</taxon>
        <taxon>Decapodiformes</taxon>
        <taxon>Sepiida</taxon>
        <taxon>Sepiina</taxon>
        <taxon>Sepiidae</taxon>
        <taxon>Acanthosepion</taxon>
    </lineage>
</organism>
<keyword evidence="3" id="KW-1185">Reference proteome</keyword>
<protein>
    <submittedName>
        <fullName evidence="2">Uncharacterized protein</fullName>
    </submittedName>
</protein>
<reference evidence="2" key="1">
    <citation type="submission" date="2021-01" db="EMBL/GenBank/DDBJ databases">
        <authorList>
            <person name="Li R."/>
            <person name="Bekaert M."/>
        </authorList>
    </citation>
    <scope>NUCLEOTIDE SEQUENCE</scope>
    <source>
        <strain evidence="2">Farmed</strain>
    </source>
</reference>
<keyword evidence="1" id="KW-0472">Membrane</keyword>
<dbReference type="EMBL" id="CAHIKZ030000924">
    <property type="protein sequence ID" value="CAE1245301.1"/>
    <property type="molecule type" value="Genomic_DNA"/>
</dbReference>
<keyword evidence="1" id="KW-1133">Transmembrane helix</keyword>
<dbReference type="AlphaFoldDB" id="A0A812BW69"/>
<evidence type="ECO:0000313" key="3">
    <source>
        <dbReference type="Proteomes" id="UP000597762"/>
    </source>
</evidence>
<feature type="transmembrane region" description="Helical" evidence="1">
    <location>
        <begin position="109"/>
        <end position="130"/>
    </location>
</feature>
<keyword evidence="1" id="KW-0812">Transmembrane</keyword>
<proteinExistence type="predicted"/>
<feature type="transmembrane region" description="Helical" evidence="1">
    <location>
        <begin position="51"/>
        <end position="72"/>
    </location>
</feature>
<sequence>MFSLLFSESISFLACFNLLFFCLSYSFSFLSYSQSSSLSHSLTCFKFFFFLIFRLCLTVDLSLFLTCFDVLYYPQNSSLSCLISLSLSLVLFFPFLITSYSQCSKLYNSFISLLSLLILNISLITLFIFLSLCPKSYLCSYFICLFLLSISLSLS</sequence>
<evidence type="ECO:0000313" key="2">
    <source>
        <dbReference type="EMBL" id="CAE1245301.1"/>
    </source>
</evidence>
<name>A0A812BW69_ACAPH</name>
<evidence type="ECO:0000256" key="1">
    <source>
        <dbReference type="SAM" id="Phobius"/>
    </source>
</evidence>
<dbReference type="Proteomes" id="UP000597762">
    <property type="component" value="Unassembled WGS sequence"/>
</dbReference>
<feature type="transmembrane region" description="Helical" evidence="1">
    <location>
        <begin position="79"/>
        <end position="97"/>
    </location>
</feature>